<name>A0A2P7BU97_9HYPH</name>
<dbReference type="OrthoDB" id="9801741at2"/>
<gene>
    <name evidence="1" type="ORF">CU102_02755</name>
</gene>
<evidence type="ECO:0000313" key="1">
    <source>
        <dbReference type="EMBL" id="PSH70045.1"/>
    </source>
</evidence>
<dbReference type="EMBL" id="PGGO01000002">
    <property type="protein sequence ID" value="PSH70045.1"/>
    <property type="molecule type" value="Genomic_DNA"/>
</dbReference>
<dbReference type="RefSeq" id="WP_106709462.1">
    <property type="nucleotide sequence ID" value="NZ_PGGO01000002.1"/>
</dbReference>
<keyword evidence="2" id="KW-1185">Reference proteome</keyword>
<accession>A0A2P7BU97</accession>
<organism evidence="1 2">
    <name type="scientific">Phyllobacterium brassicacearum</name>
    <dbReference type="NCBI Taxonomy" id="314235"/>
    <lineage>
        <taxon>Bacteria</taxon>
        <taxon>Pseudomonadati</taxon>
        <taxon>Pseudomonadota</taxon>
        <taxon>Alphaproteobacteria</taxon>
        <taxon>Hyphomicrobiales</taxon>
        <taxon>Phyllobacteriaceae</taxon>
        <taxon>Phyllobacterium</taxon>
    </lineage>
</organism>
<dbReference type="Proteomes" id="UP000241444">
    <property type="component" value="Unassembled WGS sequence"/>
</dbReference>
<sequence length="137" mass="16241">MQQTAHLCSGFRRVRLALAREIGRPAGDPRKGYDLMMPLDGRARLDLRKWEHHQRLCTVRRFRTVGEDVFGHLRRKASGRWYIEYEQDVDYFFHWGDQQFMEGEYICVRSAGKMETYVISAVDAPENFRTFTYEVVS</sequence>
<protein>
    <submittedName>
        <fullName evidence="1">Uncharacterized protein</fullName>
    </submittedName>
</protein>
<evidence type="ECO:0000313" key="2">
    <source>
        <dbReference type="Proteomes" id="UP000241444"/>
    </source>
</evidence>
<dbReference type="AlphaFoldDB" id="A0A2P7BU97"/>
<proteinExistence type="predicted"/>
<comment type="caution">
    <text evidence="1">The sequence shown here is derived from an EMBL/GenBank/DDBJ whole genome shotgun (WGS) entry which is preliminary data.</text>
</comment>
<reference evidence="2" key="1">
    <citation type="submission" date="2017-11" db="EMBL/GenBank/DDBJ databases">
        <authorList>
            <person name="Kuznetsova I."/>
            <person name="Sazanova A."/>
            <person name="Chirak E."/>
            <person name="Safronova V."/>
            <person name="Willems A."/>
        </authorList>
    </citation>
    <scope>NUCLEOTIDE SEQUENCE [LARGE SCALE GENOMIC DNA]</scope>
    <source>
        <strain evidence="2">STM 196</strain>
    </source>
</reference>